<keyword evidence="2" id="KW-0472">Membrane</keyword>
<dbReference type="RefSeq" id="WP_177227439.1">
    <property type="nucleotide sequence ID" value="NZ_FOZK01000002.1"/>
</dbReference>
<feature type="transmembrane region" description="Helical" evidence="2">
    <location>
        <begin position="294"/>
        <end position="318"/>
    </location>
</feature>
<evidence type="ECO:0000256" key="1">
    <source>
        <dbReference type="SAM" id="MobiDB-lite"/>
    </source>
</evidence>
<sequence length="493" mass="49907">MTDGPDRDAGDPADSPPADSPPADSPPADPPPAAEPTTRSADGVPVSDLETAGPLPTPGIGDDDGPVLPARPDGSDDGGDGTRSASNLVAVLASTAGFEATVWVLVRYVPEYLQTLGVGAPLIGALGTLWLLGRRLGTGGSSPRRWRVVAGALAAAVGLSLWALVPELAAGSAVTASLVVAAGGVGVAAWARFGPDRSVGRWSLADWNDTASPDRSGWAVAALTVAVVIFALARSFEAGYRVSLTLTAALGVTVAALWATGGFDGSGSVPAPSGGESPVRSRERPSLGRDVSRFGLTMVSLFVVVAVTTVLDVDLVLFGRRLSPAATFGLFLVAELATAAVVARVGPRVVDVVGARAATVYASVVVAAFPLVLVTVPATPLVVGAVFAVYGTRSVGRVARSRTEPRGEATGTDTARSDLPVREVERPDGPHSTGRTAGEGRTLSDRRALAVATAPLLGGVLYAVDPVLAFGVATAVGAVGAWETVRRGWTRTG</sequence>
<keyword evidence="2" id="KW-0812">Transmembrane</keyword>
<feature type="transmembrane region" description="Helical" evidence="2">
    <location>
        <begin position="88"/>
        <end position="106"/>
    </location>
</feature>
<feature type="transmembrane region" description="Helical" evidence="2">
    <location>
        <begin position="112"/>
        <end position="133"/>
    </location>
</feature>
<organism evidence="3 4">
    <name type="scientific">Halomicrobium zhouii</name>
    <dbReference type="NCBI Taxonomy" id="767519"/>
    <lineage>
        <taxon>Archaea</taxon>
        <taxon>Methanobacteriati</taxon>
        <taxon>Methanobacteriota</taxon>
        <taxon>Stenosarchaea group</taxon>
        <taxon>Halobacteria</taxon>
        <taxon>Halobacteriales</taxon>
        <taxon>Haloarculaceae</taxon>
        <taxon>Halomicrobium</taxon>
    </lineage>
</organism>
<feature type="transmembrane region" description="Helical" evidence="2">
    <location>
        <begin position="216"/>
        <end position="233"/>
    </location>
</feature>
<evidence type="ECO:0000313" key="3">
    <source>
        <dbReference type="EMBL" id="SFS00581.1"/>
    </source>
</evidence>
<dbReference type="EMBL" id="FOZK01000002">
    <property type="protein sequence ID" value="SFS00581.1"/>
    <property type="molecule type" value="Genomic_DNA"/>
</dbReference>
<keyword evidence="2" id="KW-1133">Transmembrane helix</keyword>
<keyword evidence="4" id="KW-1185">Reference proteome</keyword>
<name>A0A1I6LAU9_9EURY</name>
<accession>A0A1I6LAU9</accession>
<dbReference type="STRING" id="767519.SAMN05216559_2379"/>
<feature type="compositionally biased region" description="Basic and acidic residues" evidence="1">
    <location>
        <begin position="415"/>
        <end position="429"/>
    </location>
</feature>
<feature type="transmembrane region" description="Helical" evidence="2">
    <location>
        <begin position="358"/>
        <end position="390"/>
    </location>
</feature>
<feature type="transmembrane region" description="Helical" evidence="2">
    <location>
        <begin position="145"/>
        <end position="165"/>
    </location>
</feature>
<feature type="compositionally biased region" description="Basic and acidic residues" evidence="1">
    <location>
        <begin position="1"/>
        <end position="10"/>
    </location>
</feature>
<feature type="transmembrane region" description="Helical" evidence="2">
    <location>
        <begin position="325"/>
        <end position="346"/>
    </location>
</feature>
<feature type="transmembrane region" description="Helical" evidence="2">
    <location>
        <begin position="240"/>
        <end position="259"/>
    </location>
</feature>
<feature type="region of interest" description="Disordered" evidence="1">
    <location>
        <begin position="400"/>
        <end position="444"/>
    </location>
</feature>
<reference evidence="3 4" key="1">
    <citation type="submission" date="2016-10" db="EMBL/GenBank/DDBJ databases">
        <authorList>
            <person name="de Groot N.N."/>
        </authorList>
    </citation>
    <scope>NUCLEOTIDE SEQUENCE [LARGE SCALE GENOMIC DNA]</scope>
    <source>
        <strain evidence="3 4">CGMCC 1.10457</strain>
    </source>
</reference>
<dbReference type="Proteomes" id="UP000199062">
    <property type="component" value="Unassembled WGS sequence"/>
</dbReference>
<evidence type="ECO:0000256" key="2">
    <source>
        <dbReference type="SAM" id="Phobius"/>
    </source>
</evidence>
<evidence type="ECO:0008006" key="5">
    <source>
        <dbReference type="Google" id="ProtNLM"/>
    </source>
</evidence>
<gene>
    <name evidence="3" type="ORF">SAMN05216559_2379</name>
</gene>
<feature type="compositionally biased region" description="Pro residues" evidence="1">
    <location>
        <begin position="14"/>
        <end position="34"/>
    </location>
</feature>
<dbReference type="AlphaFoldDB" id="A0A1I6LAU9"/>
<proteinExistence type="predicted"/>
<feature type="region of interest" description="Disordered" evidence="1">
    <location>
        <begin position="1"/>
        <end position="82"/>
    </location>
</feature>
<protein>
    <recommendedName>
        <fullName evidence="5">Major Facilitator Superfamily protein</fullName>
    </recommendedName>
</protein>
<evidence type="ECO:0000313" key="4">
    <source>
        <dbReference type="Proteomes" id="UP000199062"/>
    </source>
</evidence>